<keyword evidence="4" id="KW-1185">Reference proteome</keyword>
<dbReference type="HOGENOM" id="CLU_730038_0_0_1"/>
<keyword evidence="1" id="KW-0732">Signal</keyword>
<dbReference type="InterPro" id="IPR058721">
    <property type="entry name" value="NTF2_3"/>
</dbReference>
<dbReference type="AlphaFoldDB" id="G0MH70"/>
<dbReference type="PANTHER" id="PTHR33940:SF1">
    <property type="entry name" value="APOLIPOPHORIN-RELATED"/>
    <property type="match status" value="1"/>
</dbReference>
<dbReference type="STRING" id="135651.G0MH70"/>
<feature type="chain" id="PRO_5003404029" description="NTF2-like domain-containing protein" evidence="1">
    <location>
        <begin position="22"/>
        <end position="391"/>
    </location>
</feature>
<dbReference type="eggNOG" id="KOG4297">
    <property type="taxonomic scope" value="Eukaryota"/>
</dbReference>
<dbReference type="EMBL" id="GL379794">
    <property type="protein sequence ID" value="EGT58124.1"/>
    <property type="molecule type" value="Genomic_DNA"/>
</dbReference>
<dbReference type="PANTHER" id="PTHR33940">
    <property type="entry name" value="PROTEIN CBG13625"/>
    <property type="match status" value="1"/>
</dbReference>
<dbReference type="Pfam" id="PF26530">
    <property type="entry name" value="NTF2_3"/>
    <property type="match status" value="3"/>
</dbReference>
<feature type="domain" description="NTF2-like" evidence="2">
    <location>
        <begin position="155"/>
        <end position="255"/>
    </location>
</feature>
<feature type="signal peptide" evidence="1">
    <location>
        <begin position="1"/>
        <end position="21"/>
    </location>
</feature>
<feature type="domain" description="NTF2-like" evidence="2">
    <location>
        <begin position="22"/>
        <end position="90"/>
    </location>
</feature>
<feature type="domain" description="NTF2-like" evidence="2">
    <location>
        <begin position="268"/>
        <end position="373"/>
    </location>
</feature>
<evidence type="ECO:0000313" key="4">
    <source>
        <dbReference type="Proteomes" id="UP000008068"/>
    </source>
</evidence>
<accession>G0MH70</accession>
<dbReference type="Proteomes" id="UP000008068">
    <property type="component" value="Unassembled WGS sequence"/>
</dbReference>
<reference evidence="4" key="1">
    <citation type="submission" date="2011-07" db="EMBL/GenBank/DDBJ databases">
        <authorList>
            <consortium name="Caenorhabditis brenneri Sequencing and Analysis Consortium"/>
            <person name="Wilson R.K."/>
        </authorList>
    </citation>
    <scope>NUCLEOTIDE SEQUENCE [LARGE SCALE GENOMIC DNA]</scope>
    <source>
        <strain evidence="4">PB2801</strain>
    </source>
</reference>
<organism evidence="4">
    <name type="scientific">Caenorhabditis brenneri</name>
    <name type="common">Nematode worm</name>
    <dbReference type="NCBI Taxonomy" id="135651"/>
    <lineage>
        <taxon>Eukaryota</taxon>
        <taxon>Metazoa</taxon>
        <taxon>Ecdysozoa</taxon>
        <taxon>Nematoda</taxon>
        <taxon>Chromadorea</taxon>
        <taxon>Rhabditida</taxon>
        <taxon>Rhabditina</taxon>
        <taxon>Rhabditomorpha</taxon>
        <taxon>Rhabditoidea</taxon>
        <taxon>Rhabditidae</taxon>
        <taxon>Peloderinae</taxon>
        <taxon>Caenorhabditis</taxon>
    </lineage>
</organism>
<name>G0MH70_CAEBE</name>
<evidence type="ECO:0000313" key="3">
    <source>
        <dbReference type="EMBL" id="EGT58124.1"/>
    </source>
</evidence>
<sequence length="391" mass="44283">MRVVFLLLLLVSSSVEDNADGVEKLLKKMASAIHTRDDIKIGELIDEKFYYKTCNGTVNKDGAVAYLKSFPYSEDVSFNLIPGSLSSSHVHVRRPLTKFAVSSNINQLNLSGSFFYMGNLEGQLVYGFDRECGRIDFVGKSDGKLLELSSEEMKNKVEEFLQVVERAVATKNKFAISKLFRNDFILHTCRMRINAERMTGSTASDRDFPHFNIVSVEDVISSIRTVVSRSDFQYEYYLNKKHNQLEMGVILGCPKEESNSTFTRPDSLIKRLENDIATRDVNRMKNHFSPDFEYLTCSTQYNLSEFLEGIAAIDSNTSITLVIEQMEQGASLKKILVTVQGLQMNQSLKMIMYFSKIKQTSGQIISARVKTCSSSMKFVPATKIEDNFKSF</sequence>
<proteinExistence type="predicted"/>
<protein>
    <recommendedName>
        <fullName evidence="2">NTF2-like domain-containing protein</fullName>
    </recommendedName>
</protein>
<gene>
    <name evidence="3" type="ORF">CAEBREN_11100</name>
</gene>
<evidence type="ECO:0000256" key="1">
    <source>
        <dbReference type="SAM" id="SignalP"/>
    </source>
</evidence>
<dbReference type="InParanoid" id="G0MH70"/>
<evidence type="ECO:0000259" key="2">
    <source>
        <dbReference type="Pfam" id="PF26530"/>
    </source>
</evidence>